<dbReference type="KEGG" id="blac:94349767"/>
<reference evidence="1 2" key="1">
    <citation type="journal article" date="2021" name="Genome Biol.">
        <title>AFLAP: assembly-free linkage analysis pipeline using k-mers from genome sequencing data.</title>
        <authorList>
            <person name="Fletcher K."/>
            <person name="Zhang L."/>
            <person name="Gil J."/>
            <person name="Han R."/>
            <person name="Cavanaugh K."/>
            <person name="Michelmore R."/>
        </authorList>
    </citation>
    <scope>NUCLEOTIDE SEQUENCE [LARGE SCALE GENOMIC DNA]</scope>
    <source>
        <strain evidence="1 2">SF5</strain>
    </source>
</reference>
<dbReference type="GeneID" id="94349767"/>
<dbReference type="EMBL" id="SHOA02000006">
    <property type="protein sequence ID" value="TDH67614.1"/>
    <property type="molecule type" value="Genomic_DNA"/>
</dbReference>
<evidence type="ECO:0000313" key="1">
    <source>
        <dbReference type="EMBL" id="TDH67614.1"/>
    </source>
</evidence>
<sequence>MHQRGIIDSSAPPIVLRYWGRHFSAAVPKLTTKEELAPHHDALMVGRPSSHDVDDPNDFTFQTEDLALFCGGPQQPALLGNDVANALVTAEGNYSDNSLTKTDYETPPPDYAPMRGICASVPFYPLLTFAFRMGWPWKIIIPGLC</sequence>
<dbReference type="RefSeq" id="XP_067817113.1">
    <property type="nucleotide sequence ID" value="XM_067964096.1"/>
</dbReference>
<gene>
    <name evidence="1" type="ORF">CCR75_006023</name>
</gene>
<dbReference type="Proteomes" id="UP000294530">
    <property type="component" value="Unassembled WGS sequence"/>
</dbReference>
<comment type="caution">
    <text evidence="1">The sequence shown here is derived from an EMBL/GenBank/DDBJ whole genome shotgun (WGS) entry which is preliminary data.</text>
</comment>
<evidence type="ECO:0000313" key="2">
    <source>
        <dbReference type="Proteomes" id="UP000294530"/>
    </source>
</evidence>
<proteinExistence type="predicted"/>
<keyword evidence="2" id="KW-1185">Reference proteome</keyword>
<protein>
    <submittedName>
        <fullName evidence="1">Uncharacterized protein</fullName>
    </submittedName>
</protein>
<organism evidence="1 2">
    <name type="scientific">Bremia lactucae</name>
    <name type="common">Lettuce downy mildew</name>
    <dbReference type="NCBI Taxonomy" id="4779"/>
    <lineage>
        <taxon>Eukaryota</taxon>
        <taxon>Sar</taxon>
        <taxon>Stramenopiles</taxon>
        <taxon>Oomycota</taxon>
        <taxon>Peronosporomycetes</taxon>
        <taxon>Peronosporales</taxon>
        <taxon>Peronosporaceae</taxon>
        <taxon>Bremia</taxon>
    </lineage>
</organism>
<dbReference type="AlphaFoldDB" id="A0A976FJC9"/>
<accession>A0A976FJC9</accession>
<name>A0A976FJC9_BRELC</name>